<gene>
    <name evidence="2" type="ORF">SAMN05216361_1824</name>
</gene>
<dbReference type="GO" id="GO:0016020">
    <property type="term" value="C:membrane"/>
    <property type="evidence" value="ECO:0007669"/>
    <property type="project" value="GOC"/>
</dbReference>
<protein>
    <submittedName>
        <fullName evidence="2">Metal-dependent hydrolase, endonuclease/exonuclease/phosphatase family</fullName>
    </submittedName>
</protein>
<dbReference type="AlphaFoldDB" id="A0A1M5IVE5"/>
<dbReference type="STRING" id="634436.SAMN05216361_1824"/>
<name>A0A1M5IVE5_9ALTE</name>
<evidence type="ECO:0000313" key="2">
    <source>
        <dbReference type="EMBL" id="SHG32236.1"/>
    </source>
</evidence>
<keyword evidence="2" id="KW-0255">Endonuclease</keyword>
<dbReference type="InterPro" id="IPR005135">
    <property type="entry name" value="Endo/exonuclease/phosphatase"/>
</dbReference>
<keyword evidence="3" id="KW-1185">Reference proteome</keyword>
<keyword evidence="2" id="KW-0378">Hydrolase</keyword>
<organism evidence="2 3">
    <name type="scientific">Marisediminitalea aggregata</name>
    <dbReference type="NCBI Taxonomy" id="634436"/>
    <lineage>
        <taxon>Bacteria</taxon>
        <taxon>Pseudomonadati</taxon>
        <taxon>Pseudomonadota</taxon>
        <taxon>Gammaproteobacteria</taxon>
        <taxon>Alteromonadales</taxon>
        <taxon>Alteromonadaceae</taxon>
        <taxon>Marisediminitalea</taxon>
    </lineage>
</organism>
<dbReference type="EMBL" id="FQWD01000003">
    <property type="protein sequence ID" value="SHG32236.1"/>
    <property type="molecule type" value="Genomic_DNA"/>
</dbReference>
<dbReference type="Pfam" id="PF03372">
    <property type="entry name" value="Exo_endo_phos"/>
    <property type="match status" value="1"/>
</dbReference>
<dbReference type="GO" id="GO:0004519">
    <property type="term" value="F:endonuclease activity"/>
    <property type="evidence" value="ECO:0007669"/>
    <property type="project" value="UniProtKB-KW"/>
</dbReference>
<evidence type="ECO:0000259" key="1">
    <source>
        <dbReference type="Pfam" id="PF03372"/>
    </source>
</evidence>
<dbReference type="PANTHER" id="PTHR14859:SF15">
    <property type="entry name" value="ENDONUCLEASE_EXONUCLEASE_PHOSPHATASE DOMAIN-CONTAINING PROTEIN"/>
    <property type="match status" value="1"/>
</dbReference>
<dbReference type="InterPro" id="IPR036691">
    <property type="entry name" value="Endo/exonu/phosph_ase_sf"/>
</dbReference>
<proteinExistence type="predicted"/>
<sequence length="236" mass="26931">MYRLVSYNLHSGVGRDGVQDYHRIGHMLAEKNADFVLLQEMDTRASERNTQSDIDALCQPGGYTFVPAATQVTSHGWFGNAMLSRHTVIRDDVVTLNVADREPRNLQRVWVETPHHSLLLHNTHLGLSRKERRQQVKLIQSALEDGTANADLPAMLAGDLNEWWYLSNLFARLKPIMHQLDTGLSFPSQFPVFKLDRVWVTQHCQILNCGLIKDPASSHFSDHLPVFADFVIHDRR</sequence>
<dbReference type="GO" id="GO:0004527">
    <property type="term" value="F:exonuclease activity"/>
    <property type="evidence" value="ECO:0007669"/>
    <property type="project" value="UniProtKB-KW"/>
</dbReference>
<dbReference type="RefSeq" id="WP_073321301.1">
    <property type="nucleotide sequence ID" value="NZ_FQWD01000003.1"/>
</dbReference>
<evidence type="ECO:0000313" key="3">
    <source>
        <dbReference type="Proteomes" id="UP000184520"/>
    </source>
</evidence>
<dbReference type="SUPFAM" id="SSF56219">
    <property type="entry name" value="DNase I-like"/>
    <property type="match status" value="1"/>
</dbReference>
<dbReference type="OrthoDB" id="5293344at2"/>
<dbReference type="GO" id="GO:0006506">
    <property type="term" value="P:GPI anchor biosynthetic process"/>
    <property type="evidence" value="ECO:0007669"/>
    <property type="project" value="TreeGrafter"/>
</dbReference>
<keyword evidence="2" id="KW-0540">Nuclease</keyword>
<dbReference type="PANTHER" id="PTHR14859">
    <property type="entry name" value="CALCOFLUOR WHITE HYPERSENSITIVE PROTEIN PRECURSOR"/>
    <property type="match status" value="1"/>
</dbReference>
<dbReference type="Proteomes" id="UP000184520">
    <property type="component" value="Unassembled WGS sequence"/>
</dbReference>
<accession>A0A1M5IVE5</accession>
<keyword evidence="2" id="KW-0269">Exonuclease</keyword>
<dbReference type="Gene3D" id="3.60.10.10">
    <property type="entry name" value="Endonuclease/exonuclease/phosphatase"/>
    <property type="match status" value="1"/>
</dbReference>
<reference evidence="3" key="1">
    <citation type="submission" date="2016-11" db="EMBL/GenBank/DDBJ databases">
        <authorList>
            <person name="Varghese N."/>
            <person name="Submissions S."/>
        </authorList>
    </citation>
    <scope>NUCLEOTIDE SEQUENCE [LARGE SCALE GENOMIC DNA]</scope>
    <source>
        <strain evidence="3">CGMCC 1.8995</strain>
    </source>
</reference>
<dbReference type="InterPro" id="IPR051916">
    <property type="entry name" value="GPI-anchor_lipid_remodeler"/>
</dbReference>
<feature type="domain" description="Endonuclease/exonuclease/phosphatase" evidence="1">
    <location>
        <begin position="5"/>
        <end position="223"/>
    </location>
</feature>